<feature type="region of interest" description="Disordered" evidence="5">
    <location>
        <begin position="673"/>
        <end position="704"/>
    </location>
</feature>
<feature type="region of interest" description="Disordered" evidence="5">
    <location>
        <begin position="364"/>
        <end position="410"/>
    </location>
</feature>
<dbReference type="Pfam" id="PF05495">
    <property type="entry name" value="zf-CHY"/>
    <property type="match status" value="1"/>
</dbReference>
<feature type="compositionally biased region" description="Polar residues" evidence="5">
    <location>
        <begin position="26"/>
        <end position="35"/>
    </location>
</feature>
<reference evidence="7 8" key="1">
    <citation type="submission" date="2019-04" db="EMBL/GenBank/DDBJ databases">
        <title>Friends and foes A comparative genomics study of 23 Aspergillus species from section Flavi.</title>
        <authorList>
            <consortium name="DOE Joint Genome Institute"/>
            <person name="Kjaerbolling I."/>
            <person name="Vesth T."/>
            <person name="Frisvad J.C."/>
            <person name="Nybo J.L."/>
            <person name="Theobald S."/>
            <person name="Kildgaard S."/>
            <person name="Isbrandt T."/>
            <person name="Kuo A."/>
            <person name="Sato A."/>
            <person name="Lyhne E.K."/>
            <person name="Kogle M.E."/>
            <person name="Wiebenga A."/>
            <person name="Kun R.S."/>
            <person name="Lubbers R.J."/>
            <person name="Makela M.R."/>
            <person name="Barry K."/>
            <person name="Chovatia M."/>
            <person name="Clum A."/>
            <person name="Daum C."/>
            <person name="Haridas S."/>
            <person name="He G."/>
            <person name="LaButti K."/>
            <person name="Lipzen A."/>
            <person name="Mondo S."/>
            <person name="Riley R."/>
            <person name="Salamov A."/>
            <person name="Simmons B.A."/>
            <person name="Magnuson J.K."/>
            <person name="Henrissat B."/>
            <person name="Mortensen U.H."/>
            <person name="Larsen T.O."/>
            <person name="Devries R.P."/>
            <person name="Grigoriev I.V."/>
            <person name="Machida M."/>
            <person name="Baker S.E."/>
            <person name="Andersen M.R."/>
        </authorList>
    </citation>
    <scope>NUCLEOTIDE SEQUENCE [LARGE SCALE GENOMIC DNA]</scope>
    <source>
        <strain evidence="7 8">CBS 117626</strain>
    </source>
</reference>
<feature type="region of interest" description="Disordered" evidence="5">
    <location>
        <begin position="181"/>
        <end position="214"/>
    </location>
</feature>
<dbReference type="OrthoDB" id="10253329at2759"/>
<keyword evidence="1" id="KW-0479">Metal-binding</keyword>
<evidence type="ECO:0000256" key="5">
    <source>
        <dbReference type="SAM" id="MobiDB-lite"/>
    </source>
</evidence>
<dbReference type="Proteomes" id="UP000326950">
    <property type="component" value="Unassembled WGS sequence"/>
</dbReference>
<dbReference type="AlphaFoldDB" id="A0A5N6UNW9"/>
<keyword evidence="3" id="KW-0862">Zinc</keyword>
<protein>
    <recommendedName>
        <fullName evidence="6">CHY-type domain-containing protein</fullName>
    </recommendedName>
</protein>
<dbReference type="SUPFAM" id="SSF161219">
    <property type="entry name" value="CHY zinc finger-like"/>
    <property type="match status" value="1"/>
</dbReference>
<feature type="compositionally biased region" description="Basic and acidic residues" evidence="5">
    <location>
        <begin position="202"/>
        <end position="214"/>
    </location>
</feature>
<dbReference type="GO" id="GO:0008270">
    <property type="term" value="F:zinc ion binding"/>
    <property type="evidence" value="ECO:0007669"/>
    <property type="project" value="UniProtKB-KW"/>
</dbReference>
<dbReference type="PROSITE" id="PS51266">
    <property type="entry name" value="ZF_CHY"/>
    <property type="match status" value="1"/>
</dbReference>
<organism evidence="7 8">
    <name type="scientific">Aspergillus tamarii</name>
    <dbReference type="NCBI Taxonomy" id="41984"/>
    <lineage>
        <taxon>Eukaryota</taxon>
        <taxon>Fungi</taxon>
        <taxon>Dikarya</taxon>
        <taxon>Ascomycota</taxon>
        <taxon>Pezizomycotina</taxon>
        <taxon>Eurotiomycetes</taxon>
        <taxon>Eurotiomycetidae</taxon>
        <taxon>Eurotiales</taxon>
        <taxon>Aspergillaceae</taxon>
        <taxon>Aspergillus</taxon>
        <taxon>Aspergillus subgen. Circumdati</taxon>
    </lineage>
</organism>
<accession>A0A5N6UNW9</accession>
<keyword evidence="2 4" id="KW-0863">Zinc-finger</keyword>
<gene>
    <name evidence="7" type="ORF">BDV40DRAFT_220091</name>
</gene>
<evidence type="ECO:0000256" key="2">
    <source>
        <dbReference type="ARBA" id="ARBA00022771"/>
    </source>
</evidence>
<evidence type="ECO:0000256" key="3">
    <source>
        <dbReference type="ARBA" id="ARBA00022833"/>
    </source>
</evidence>
<dbReference type="InterPro" id="IPR008913">
    <property type="entry name" value="Znf_CHY"/>
</dbReference>
<feature type="compositionally biased region" description="Acidic residues" evidence="5">
    <location>
        <begin position="382"/>
        <end position="402"/>
    </location>
</feature>
<evidence type="ECO:0000259" key="6">
    <source>
        <dbReference type="PROSITE" id="PS51266"/>
    </source>
</evidence>
<feature type="region of interest" description="Disordered" evidence="5">
    <location>
        <begin position="1"/>
        <end position="35"/>
    </location>
</feature>
<evidence type="ECO:0000313" key="7">
    <source>
        <dbReference type="EMBL" id="KAE8160133.1"/>
    </source>
</evidence>
<dbReference type="InterPro" id="IPR037274">
    <property type="entry name" value="Znf_CHY_sf"/>
</dbReference>
<keyword evidence="8" id="KW-1185">Reference proteome</keyword>
<evidence type="ECO:0000256" key="4">
    <source>
        <dbReference type="PROSITE-ProRule" id="PRU00601"/>
    </source>
</evidence>
<evidence type="ECO:0000313" key="8">
    <source>
        <dbReference type="Proteomes" id="UP000326950"/>
    </source>
</evidence>
<sequence>MNDPSLAASNMTSTSSTTGQRPMSKAESSNPREFQINQLRRRFRPTESTDNVGTTLTFGMAPSDPDFPFEMDKLQCILHVPLSYPGRERPTLKVTNSEMGSAFQDNVARGFDDIVDSTLRSGGRATLLTWMNTLDRHLERLLTTTERGPTLKFVPNVGSKQKPESQAIVEGVKSLIVSTPISQQDSKPKSLSVPEAPSRVYTAEEKSQAEKRRSVETKQIEARLGRLPLFQKSKDGLSFVIPIQPPKPDRLPISIRSVKTVKLSVPLLYPLEQSSVELQGVDRAEARPVEVGFAQWVEGNSKLNLMSQINYLTANMHNFAKTPLEAPPQETVFDTSSEPYTDSKDSVDMSTTIKGTQLEDKPHVHVVPRPPEWTVGERSSESEDTDMTTSEDDFTGEDEEDGGAPVPALPETTVERGVALSFPFLELYGIELLELVGLSITIKCDRCKEQMDIKNVPQVKDKADALSPKIESCKKCANTMSFGFRRQLIHSNANRAGYLDLDGCTIADLLPSSFIPTCAECSSSFPAPGVVAVRGESASASCRQCHRKMVFKVPEVKFLRVGSAAFTSRNQALPRRKPKETLGIVAGQELPRRGRCSHYGKSYRWFRFSCCAKVFPCDKCHDAETDHPNEHANRMICGFCSREQIYRPENCGVCRAVLIGKAGSGFWEGGKGTRNKVLMSRKDPRKYKRRPGSTPGGSSSKKKY</sequence>
<feature type="domain" description="CHY-type" evidence="6">
    <location>
        <begin position="589"/>
        <end position="656"/>
    </location>
</feature>
<dbReference type="EMBL" id="ML738662">
    <property type="protein sequence ID" value="KAE8160133.1"/>
    <property type="molecule type" value="Genomic_DNA"/>
</dbReference>
<name>A0A5N6UNW9_ASPTM</name>
<feature type="compositionally biased region" description="Low complexity" evidence="5">
    <location>
        <begin position="692"/>
        <end position="704"/>
    </location>
</feature>
<evidence type="ECO:0000256" key="1">
    <source>
        <dbReference type="ARBA" id="ARBA00022723"/>
    </source>
</evidence>
<proteinExistence type="predicted"/>